<accession>A0ABT5Y4I5</accession>
<evidence type="ECO:0008006" key="3">
    <source>
        <dbReference type="Google" id="ProtNLM"/>
    </source>
</evidence>
<reference evidence="1 2" key="1">
    <citation type="submission" date="2023-03" db="EMBL/GenBank/DDBJ databases">
        <title>Muricauda XX sp. nov. and Muricauda XXX sp. nov., two novel species isolated from Okinawa Trough.</title>
        <authorList>
            <person name="Cao W."/>
            <person name="Deng X."/>
        </authorList>
    </citation>
    <scope>NUCLEOTIDE SEQUENCE [LARGE SCALE GENOMIC DNA]</scope>
    <source>
        <strain evidence="1 2">334s03</strain>
    </source>
</reference>
<dbReference type="InterPro" id="IPR027417">
    <property type="entry name" value="P-loop_NTPase"/>
</dbReference>
<evidence type="ECO:0000313" key="1">
    <source>
        <dbReference type="EMBL" id="MDF0718236.1"/>
    </source>
</evidence>
<evidence type="ECO:0000313" key="2">
    <source>
        <dbReference type="Proteomes" id="UP001221366"/>
    </source>
</evidence>
<dbReference type="EMBL" id="JARFVB010000022">
    <property type="protein sequence ID" value="MDF0718236.1"/>
    <property type="molecule type" value="Genomic_DNA"/>
</dbReference>
<comment type="caution">
    <text evidence="1">The sequence shown here is derived from an EMBL/GenBank/DDBJ whole genome shotgun (WGS) entry which is preliminary data.</text>
</comment>
<dbReference type="Gene3D" id="3.40.50.300">
    <property type="entry name" value="P-loop containing nucleotide triphosphate hydrolases"/>
    <property type="match status" value="1"/>
</dbReference>
<sequence>MFLKKIYSEPLGLFPEVNFTNGLNIIYGIKDEENPKESLNSVGKSTFLDLIDFTLLSSFRKNHNPRLYKAKSIMLGYDIVLEFDIDETSYILKRNVEEPDYIEFGKFGEESAFYRIRELKDILGNLVFKRSNYSGAFLPNKWYRSLITFYIKIQKFKKAKFLDPIKFINELTEPELNVYHFYLLGLDNTIPYKIFENRVNQKGISNTITEVSRYVEEKYEIRDLKLAQIETNKLKLEIKKLSDAIEKFELGEQYEDAEAEANILTGKIKNNLYQNFLDNDKLKSYQQSYSLPTKVNMRRINTMYGEISKELSFQVNKTLKEAVSFRKKLSESRKEFLKSEIDKIKININSRNKTIQKLEKERAKIFYFLSAQEAITDLTEAFYNLSEKKNKLTDLESKRL</sequence>
<dbReference type="RefSeq" id="WP_275617297.1">
    <property type="nucleotide sequence ID" value="NZ_JARFVB010000022.1"/>
</dbReference>
<dbReference type="Proteomes" id="UP001221366">
    <property type="component" value="Unassembled WGS sequence"/>
</dbReference>
<proteinExistence type="predicted"/>
<protein>
    <recommendedName>
        <fullName evidence="3">DUF2326 domain-containing protein</fullName>
    </recommendedName>
</protein>
<keyword evidence="2" id="KW-1185">Reference proteome</keyword>
<organism evidence="1 2">
    <name type="scientific">Flagellimonas yonaguniensis</name>
    <dbReference type="NCBI Taxonomy" id="3031325"/>
    <lineage>
        <taxon>Bacteria</taxon>
        <taxon>Pseudomonadati</taxon>
        <taxon>Bacteroidota</taxon>
        <taxon>Flavobacteriia</taxon>
        <taxon>Flavobacteriales</taxon>
        <taxon>Flavobacteriaceae</taxon>
        <taxon>Flagellimonas</taxon>
    </lineage>
</organism>
<gene>
    <name evidence="1" type="ORF">PY092_18890</name>
</gene>
<name>A0ABT5Y4I5_9FLAO</name>